<sequence>MAGKVSIRWQTDSPLSAIHAAHAVATGAVCNDRKTEQALAGPISDINNRLLSASLDISMFWQRLLSETLYQSPPEQACLIALTASGCSELQVEQIARVIVNRLGESRMAFQGRFPKLSDQLQLRGRPMRDQWETYGTGLLAAIAKLIWIDSPPTDWWPRRVDALLVQPMRGGAGGYDAETSRIWIEAVLTDVDPAVPEVLRLAYLITQLAIDTHTLERTTDGITSLPWSIATISITLAAAADLGLINSSQNATETAMRLWGVGQIGAAKVVDEWWRNQVAHPVAMPMALKQLGKQLQPLKAQPSADVGIDLTDFD</sequence>
<protein>
    <submittedName>
        <fullName evidence="1">Uncharacterized protein</fullName>
    </submittedName>
</protein>
<evidence type="ECO:0000313" key="2">
    <source>
        <dbReference type="Proteomes" id="UP000319817"/>
    </source>
</evidence>
<name>A0A517NQ53_9BACT</name>
<organism evidence="1 2">
    <name type="scientific">Stieleria marina</name>
    <dbReference type="NCBI Taxonomy" id="1930275"/>
    <lineage>
        <taxon>Bacteria</taxon>
        <taxon>Pseudomonadati</taxon>
        <taxon>Planctomycetota</taxon>
        <taxon>Planctomycetia</taxon>
        <taxon>Pirellulales</taxon>
        <taxon>Pirellulaceae</taxon>
        <taxon>Stieleria</taxon>
    </lineage>
</organism>
<dbReference type="Proteomes" id="UP000319817">
    <property type="component" value="Chromosome"/>
</dbReference>
<accession>A0A517NQ53</accession>
<keyword evidence="2" id="KW-1185">Reference proteome</keyword>
<dbReference type="RefSeq" id="WP_145416807.1">
    <property type="nucleotide sequence ID" value="NZ_CP036526.1"/>
</dbReference>
<dbReference type="OrthoDB" id="282164at2"/>
<dbReference type="AlphaFoldDB" id="A0A517NQ53"/>
<dbReference type="EMBL" id="CP036526">
    <property type="protein sequence ID" value="QDT09249.1"/>
    <property type="molecule type" value="Genomic_DNA"/>
</dbReference>
<gene>
    <name evidence="1" type="ORF">K239x_11940</name>
</gene>
<proteinExistence type="predicted"/>
<reference evidence="1 2" key="1">
    <citation type="submission" date="2019-02" db="EMBL/GenBank/DDBJ databases">
        <title>Deep-cultivation of Planctomycetes and their phenomic and genomic characterization uncovers novel biology.</title>
        <authorList>
            <person name="Wiegand S."/>
            <person name="Jogler M."/>
            <person name="Boedeker C."/>
            <person name="Pinto D."/>
            <person name="Vollmers J."/>
            <person name="Rivas-Marin E."/>
            <person name="Kohn T."/>
            <person name="Peeters S.H."/>
            <person name="Heuer A."/>
            <person name="Rast P."/>
            <person name="Oberbeckmann S."/>
            <person name="Bunk B."/>
            <person name="Jeske O."/>
            <person name="Meyerdierks A."/>
            <person name="Storesund J.E."/>
            <person name="Kallscheuer N."/>
            <person name="Luecker S."/>
            <person name="Lage O.M."/>
            <person name="Pohl T."/>
            <person name="Merkel B.J."/>
            <person name="Hornburger P."/>
            <person name="Mueller R.-W."/>
            <person name="Bruemmer F."/>
            <person name="Labrenz M."/>
            <person name="Spormann A.M."/>
            <person name="Op den Camp H."/>
            <person name="Overmann J."/>
            <person name="Amann R."/>
            <person name="Jetten M.S.M."/>
            <person name="Mascher T."/>
            <person name="Medema M.H."/>
            <person name="Devos D.P."/>
            <person name="Kaster A.-K."/>
            <person name="Ovreas L."/>
            <person name="Rohde M."/>
            <person name="Galperin M.Y."/>
            <person name="Jogler C."/>
        </authorList>
    </citation>
    <scope>NUCLEOTIDE SEQUENCE [LARGE SCALE GENOMIC DNA]</scope>
    <source>
        <strain evidence="1 2">K23_9</strain>
    </source>
</reference>
<evidence type="ECO:0000313" key="1">
    <source>
        <dbReference type="EMBL" id="QDT09249.1"/>
    </source>
</evidence>